<evidence type="ECO:0000313" key="1">
    <source>
        <dbReference type="EMBL" id="KAH3855693.1"/>
    </source>
</evidence>
<dbReference type="Proteomes" id="UP000828390">
    <property type="component" value="Unassembled WGS sequence"/>
</dbReference>
<protein>
    <submittedName>
        <fullName evidence="1">Uncharacterized protein</fullName>
    </submittedName>
</protein>
<accession>A0A9D4LDC8</accession>
<proteinExistence type="predicted"/>
<comment type="caution">
    <text evidence="1">The sequence shown here is derived from an EMBL/GenBank/DDBJ whole genome shotgun (WGS) entry which is preliminary data.</text>
</comment>
<gene>
    <name evidence="1" type="ORF">DPMN_098263</name>
</gene>
<sequence length="69" mass="7681">MMSYPHQVSELAHSVCDPEDEDLPLVPACLSMDYANVTGVCRPSRAVECLGELEREVFAETSTENRFCT</sequence>
<reference evidence="1" key="2">
    <citation type="submission" date="2020-11" db="EMBL/GenBank/DDBJ databases">
        <authorList>
            <person name="McCartney M.A."/>
            <person name="Auch B."/>
            <person name="Kono T."/>
            <person name="Mallez S."/>
            <person name="Becker A."/>
            <person name="Gohl D.M."/>
            <person name="Silverstein K.A.T."/>
            <person name="Koren S."/>
            <person name="Bechman K.B."/>
            <person name="Herman A."/>
            <person name="Abrahante J.E."/>
            <person name="Garbe J."/>
        </authorList>
    </citation>
    <scope>NUCLEOTIDE SEQUENCE</scope>
    <source>
        <strain evidence="1">Duluth1</strain>
        <tissue evidence="1">Whole animal</tissue>
    </source>
</reference>
<organism evidence="1 2">
    <name type="scientific">Dreissena polymorpha</name>
    <name type="common">Zebra mussel</name>
    <name type="synonym">Mytilus polymorpha</name>
    <dbReference type="NCBI Taxonomy" id="45954"/>
    <lineage>
        <taxon>Eukaryota</taxon>
        <taxon>Metazoa</taxon>
        <taxon>Spiralia</taxon>
        <taxon>Lophotrochozoa</taxon>
        <taxon>Mollusca</taxon>
        <taxon>Bivalvia</taxon>
        <taxon>Autobranchia</taxon>
        <taxon>Heteroconchia</taxon>
        <taxon>Euheterodonta</taxon>
        <taxon>Imparidentia</taxon>
        <taxon>Neoheterodontei</taxon>
        <taxon>Myida</taxon>
        <taxon>Dreissenoidea</taxon>
        <taxon>Dreissenidae</taxon>
        <taxon>Dreissena</taxon>
    </lineage>
</organism>
<dbReference type="EMBL" id="JAIWYP010000003">
    <property type="protein sequence ID" value="KAH3855693.1"/>
    <property type="molecule type" value="Genomic_DNA"/>
</dbReference>
<evidence type="ECO:0000313" key="2">
    <source>
        <dbReference type="Proteomes" id="UP000828390"/>
    </source>
</evidence>
<dbReference type="AlphaFoldDB" id="A0A9D4LDC8"/>
<keyword evidence="2" id="KW-1185">Reference proteome</keyword>
<reference evidence="1" key="1">
    <citation type="journal article" date="2019" name="bioRxiv">
        <title>The Genome of the Zebra Mussel, Dreissena polymorpha: A Resource for Invasive Species Research.</title>
        <authorList>
            <person name="McCartney M.A."/>
            <person name="Auch B."/>
            <person name="Kono T."/>
            <person name="Mallez S."/>
            <person name="Zhang Y."/>
            <person name="Obille A."/>
            <person name="Becker A."/>
            <person name="Abrahante J.E."/>
            <person name="Garbe J."/>
            <person name="Badalamenti J.P."/>
            <person name="Herman A."/>
            <person name="Mangelson H."/>
            <person name="Liachko I."/>
            <person name="Sullivan S."/>
            <person name="Sone E.D."/>
            <person name="Koren S."/>
            <person name="Silverstein K.A.T."/>
            <person name="Beckman K.B."/>
            <person name="Gohl D.M."/>
        </authorList>
    </citation>
    <scope>NUCLEOTIDE SEQUENCE</scope>
    <source>
        <strain evidence="1">Duluth1</strain>
        <tissue evidence="1">Whole animal</tissue>
    </source>
</reference>
<name>A0A9D4LDC8_DREPO</name>